<dbReference type="EMBL" id="CP120631">
    <property type="protein sequence ID" value="WEW61420.1"/>
    <property type="molecule type" value="Genomic_DNA"/>
</dbReference>
<evidence type="ECO:0000256" key="2">
    <source>
        <dbReference type="ARBA" id="ARBA00022741"/>
    </source>
</evidence>
<evidence type="ECO:0000256" key="4">
    <source>
        <dbReference type="RuleBase" id="RU003330"/>
    </source>
</evidence>
<dbReference type="PRINTS" id="PR00094">
    <property type="entry name" value="ADENYLTKNASE"/>
</dbReference>
<gene>
    <name evidence="5" type="primary">URA6_2</name>
    <name evidence="5" type="ORF">PRK78_006910</name>
</gene>
<reference evidence="5" key="1">
    <citation type="submission" date="2023-03" db="EMBL/GenBank/DDBJ databases">
        <title>Emydomyces testavorans Genome Sequence.</title>
        <authorList>
            <person name="Hoyer L."/>
        </authorList>
    </citation>
    <scope>NUCLEOTIDE SEQUENCE</scope>
    <source>
        <strain evidence="5">16-2883</strain>
    </source>
</reference>
<dbReference type="GO" id="GO:0006139">
    <property type="term" value="P:nucleobase-containing compound metabolic process"/>
    <property type="evidence" value="ECO:0007669"/>
    <property type="project" value="InterPro"/>
</dbReference>
<protein>
    <submittedName>
        <fullName evidence="5">Bifunctional uridylate/adenylate kinase</fullName>
        <ecNumber evidence="5">2.7.4.14</ecNumber>
    </submittedName>
</protein>
<evidence type="ECO:0000313" key="5">
    <source>
        <dbReference type="EMBL" id="WEW61420.1"/>
    </source>
</evidence>
<dbReference type="SUPFAM" id="SSF52540">
    <property type="entry name" value="P-loop containing nucleoside triphosphate hydrolases"/>
    <property type="match status" value="1"/>
</dbReference>
<dbReference type="Proteomes" id="UP001219355">
    <property type="component" value="Chromosome 5"/>
</dbReference>
<keyword evidence="1 4" id="KW-0808">Transferase</keyword>
<dbReference type="Gene3D" id="3.40.50.300">
    <property type="entry name" value="P-loop containing nucleotide triphosphate hydrolases"/>
    <property type="match status" value="1"/>
</dbReference>
<accession>A0AAF0IKY6</accession>
<evidence type="ECO:0000256" key="3">
    <source>
        <dbReference type="ARBA" id="ARBA00022777"/>
    </source>
</evidence>
<dbReference type="InterPro" id="IPR000850">
    <property type="entry name" value="Adenylat/UMP-CMP_kin"/>
</dbReference>
<proteinExistence type="inferred from homology"/>
<dbReference type="CDD" id="cd01428">
    <property type="entry name" value="ADK"/>
    <property type="match status" value="1"/>
</dbReference>
<keyword evidence="6" id="KW-1185">Reference proteome</keyword>
<dbReference type="GO" id="GO:0019205">
    <property type="term" value="F:nucleobase-containing compound kinase activity"/>
    <property type="evidence" value="ECO:0007669"/>
    <property type="project" value="InterPro"/>
</dbReference>
<evidence type="ECO:0000313" key="6">
    <source>
        <dbReference type="Proteomes" id="UP001219355"/>
    </source>
</evidence>
<dbReference type="Pfam" id="PF00406">
    <property type="entry name" value="ADK"/>
    <property type="match status" value="1"/>
</dbReference>
<dbReference type="GO" id="GO:0005524">
    <property type="term" value="F:ATP binding"/>
    <property type="evidence" value="ECO:0007669"/>
    <property type="project" value="InterPro"/>
</dbReference>
<dbReference type="EC" id="2.7.4.14" evidence="5"/>
<dbReference type="AlphaFoldDB" id="A0AAF0IKY6"/>
<comment type="similarity">
    <text evidence="4">Belongs to the adenylate kinase family.</text>
</comment>
<evidence type="ECO:0000256" key="1">
    <source>
        <dbReference type="ARBA" id="ARBA00022679"/>
    </source>
</evidence>
<name>A0AAF0IKY6_9EURO</name>
<keyword evidence="2" id="KW-0547">Nucleotide-binding</keyword>
<organism evidence="5 6">
    <name type="scientific">Emydomyces testavorans</name>
    <dbReference type="NCBI Taxonomy" id="2070801"/>
    <lineage>
        <taxon>Eukaryota</taxon>
        <taxon>Fungi</taxon>
        <taxon>Dikarya</taxon>
        <taxon>Ascomycota</taxon>
        <taxon>Pezizomycotina</taxon>
        <taxon>Eurotiomycetes</taxon>
        <taxon>Eurotiomycetidae</taxon>
        <taxon>Onygenales</taxon>
        <taxon>Nannizziopsiaceae</taxon>
        <taxon>Emydomyces</taxon>
    </lineage>
</organism>
<sequence>MDSVAKSANSSSPVDANILFVLGGPGAGKGTQGVRLAEELPLVHLSVGDLMRAERERCSPDISSLIEKCMREGIVVPPEVVMKVVKMAIVRHVEEGRKNFFVDNFPRDMQQALEFEEQICPCRAALYFECSEETMLRRLLIRGRTSGRVDDNEVTFGKRMKDFKERTIPVVERLKESNKLIVVRRIPPCAPQNHPRLC</sequence>
<keyword evidence="3 4" id="KW-0418">Kinase</keyword>
<dbReference type="HAMAP" id="MF_00235">
    <property type="entry name" value="Adenylate_kinase_Adk"/>
    <property type="match status" value="1"/>
</dbReference>
<dbReference type="PANTHER" id="PTHR23359">
    <property type="entry name" value="NUCLEOTIDE KINASE"/>
    <property type="match status" value="1"/>
</dbReference>
<dbReference type="InterPro" id="IPR027417">
    <property type="entry name" value="P-loop_NTPase"/>
</dbReference>